<reference evidence="3 4" key="1">
    <citation type="submission" date="2014-11" db="EMBL/GenBank/DDBJ databases">
        <authorList>
            <person name="Zhu J."/>
            <person name="Qi W."/>
            <person name="Song R."/>
        </authorList>
    </citation>
    <scope>NUCLEOTIDE SEQUENCE [LARGE SCALE GENOMIC DNA]</scope>
</reference>
<dbReference type="OrthoDB" id="24745at2759"/>
<sequence length="160" mass="18192">MVRLKVRWLALSFEWEERTSLPPLTSTHLMEALRESLEENFGEMGLGRNLSRLKVIYFSPATGFGVIRCARTYYQLVWAALTLMTSIGGVRVAIQVIHCSGTIKRLQTEVIGSLRTWLEAFKTILTKRNPNLKGPALDLRLSEAQRHFDEAEKAIMTLTI</sequence>
<protein>
    <submittedName>
        <fullName evidence="3">Uncharacterized protein</fullName>
    </submittedName>
</protein>
<dbReference type="GO" id="GO:0033204">
    <property type="term" value="F:ribonuclease P RNA binding"/>
    <property type="evidence" value="ECO:0007669"/>
    <property type="project" value="TreeGrafter"/>
</dbReference>
<name>A0A0G4GMM4_VITBC</name>
<evidence type="ECO:0000313" key="3">
    <source>
        <dbReference type="EMBL" id="CEM31380.1"/>
    </source>
</evidence>
<dbReference type="Gene3D" id="3.30.70.3250">
    <property type="entry name" value="Ribonuclease P, Pop5 subunit"/>
    <property type="match status" value="1"/>
</dbReference>
<dbReference type="OMA" id="LKCDMPN"/>
<evidence type="ECO:0000256" key="1">
    <source>
        <dbReference type="ARBA" id="ARBA00010800"/>
    </source>
</evidence>
<evidence type="ECO:0000256" key="2">
    <source>
        <dbReference type="ARBA" id="ARBA00022694"/>
    </source>
</evidence>
<dbReference type="PANTHER" id="PTHR15441">
    <property type="entry name" value="RIBONUCLEASE P PROTEIN SUBUNIT P14"/>
    <property type="match status" value="1"/>
</dbReference>
<dbReference type="PhylomeDB" id="A0A0G4GMM4"/>
<dbReference type="VEuPathDB" id="CryptoDB:Vbra_10138"/>
<evidence type="ECO:0000313" key="4">
    <source>
        <dbReference type="Proteomes" id="UP000041254"/>
    </source>
</evidence>
<dbReference type="SUPFAM" id="SSF160350">
    <property type="entry name" value="Rnp2-like"/>
    <property type="match status" value="1"/>
</dbReference>
<gene>
    <name evidence="3" type="ORF">Vbra_10138</name>
</gene>
<dbReference type="AlphaFoldDB" id="A0A0G4GMM4"/>
<dbReference type="STRING" id="1169540.A0A0G4GMM4"/>
<dbReference type="GO" id="GO:0001682">
    <property type="term" value="P:tRNA 5'-leader removal"/>
    <property type="evidence" value="ECO:0007669"/>
    <property type="project" value="InterPro"/>
</dbReference>
<dbReference type="InterPro" id="IPR002759">
    <property type="entry name" value="Pop5/Rpp14/Rnp2-like"/>
</dbReference>
<dbReference type="PANTHER" id="PTHR15441:SF2">
    <property type="entry name" value="RIBONUCLEASE P_MRP PROTEIN SUBUNIT POP5"/>
    <property type="match status" value="1"/>
</dbReference>
<keyword evidence="2" id="KW-0819">tRNA processing</keyword>
<organism evidence="3 4">
    <name type="scientific">Vitrella brassicaformis (strain CCMP3155)</name>
    <dbReference type="NCBI Taxonomy" id="1169540"/>
    <lineage>
        <taxon>Eukaryota</taxon>
        <taxon>Sar</taxon>
        <taxon>Alveolata</taxon>
        <taxon>Colpodellida</taxon>
        <taxon>Vitrellaceae</taxon>
        <taxon>Vitrella</taxon>
    </lineage>
</organism>
<dbReference type="GO" id="GO:0000172">
    <property type="term" value="C:ribonuclease MRP complex"/>
    <property type="evidence" value="ECO:0007669"/>
    <property type="project" value="TreeGrafter"/>
</dbReference>
<dbReference type="GO" id="GO:0005730">
    <property type="term" value="C:nucleolus"/>
    <property type="evidence" value="ECO:0007669"/>
    <property type="project" value="TreeGrafter"/>
</dbReference>
<dbReference type="HAMAP" id="MF_00755">
    <property type="entry name" value="RNase_P_2"/>
    <property type="match status" value="1"/>
</dbReference>
<dbReference type="InterPro" id="IPR038085">
    <property type="entry name" value="Rnp2-like_sf"/>
</dbReference>
<dbReference type="Proteomes" id="UP000041254">
    <property type="component" value="Unassembled WGS sequence"/>
</dbReference>
<accession>A0A0G4GMM4</accession>
<dbReference type="InParanoid" id="A0A0G4GMM4"/>
<dbReference type="EMBL" id="CDMY01000718">
    <property type="protein sequence ID" value="CEM31380.1"/>
    <property type="molecule type" value="Genomic_DNA"/>
</dbReference>
<dbReference type="GO" id="GO:0030681">
    <property type="term" value="C:multimeric ribonuclease P complex"/>
    <property type="evidence" value="ECO:0007669"/>
    <property type="project" value="TreeGrafter"/>
</dbReference>
<comment type="similarity">
    <text evidence="1">Belongs to the eukaryotic/archaeal RNase P protein component 2 family.</text>
</comment>
<keyword evidence="4" id="KW-1185">Reference proteome</keyword>
<dbReference type="Pfam" id="PF01900">
    <property type="entry name" value="RNase_P_Rpp14"/>
    <property type="match status" value="1"/>
</dbReference>
<proteinExistence type="inferred from homology"/>